<gene>
    <name evidence="2" type="ORF">WR25_17015</name>
</gene>
<comment type="caution">
    <text evidence="2">The sequence shown here is derived from an EMBL/GenBank/DDBJ whole genome shotgun (WGS) entry which is preliminary data.</text>
</comment>
<dbReference type="Proteomes" id="UP000218231">
    <property type="component" value="Unassembled WGS sequence"/>
</dbReference>
<proteinExistence type="predicted"/>
<keyword evidence="3" id="KW-1185">Reference proteome</keyword>
<name>A0A2A2L058_9BILA</name>
<feature type="compositionally biased region" description="Low complexity" evidence="1">
    <location>
        <begin position="171"/>
        <end position="181"/>
    </location>
</feature>
<sequence>MQFKANKRSMNILDFVKNEKWKNNSHAASSAALLSDSLAAPPLRKSSSAADWSGVLNENNRKLTQGPDWASALLEHSHKKSSFSHFNHLFALQGHASLPPSNSSASLQIHNSHQTSHKPPQEAEGGLVMSVSGSVDRQPAPNMQAVAHLPASAAAPQNLASKLAAASAASQASQAQTSTSSHLDSMMHSTEAAHTGPKNSFLGGVFQRGFFAKPVVRTEEENYRYLMALDR</sequence>
<evidence type="ECO:0000313" key="3">
    <source>
        <dbReference type="Proteomes" id="UP000218231"/>
    </source>
</evidence>
<feature type="compositionally biased region" description="Polar residues" evidence="1">
    <location>
        <begin position="108"/>
        <end position="118"/>
    </location>
</feature>
<organism evidence="2 3">
    <name type="scientific">Diploscapter pachys</name>
    <dbReference type="NCBI Taxonomy" id="2018661"/>
    <lineage>
        <taxon>Eukaryota</taxon>
        <taxon>Metazoa</taxon>
        <taxon>Ecdysozoa</taxon>
        <taxon>Nematoda</taxon>
        <taxon>Chromadorea</taxon>
        <taxon>Rhabditida</taxon>
        <taxon>Rhabditina</taxon>
        <taxon>Rhabditomorpha</taxon>
        <taxon>Rhabditoidea</taxon>
        <taxon>Rhabditidae</taxon>
        <taxon>Diploscapter</taxon>
    </lineage>
</organism>
<dbReference type="STRING" id="2018661.A0A2A2L058"/>
<reference evidence="2 3" key="1">
    <citation type="journal article" date="2017" name="Curr. Biol.">
        <title>Genome architecture and evolution of a unichromosomal asexual nematode.</title>
        <authorList>
            <person name="Fradin H."/>
            <person name="Zegar C."/>
            <person name="Gutwein M."/>
            <person name="Lucas J."/>
            <person name="Kovtun M."/>
            <person name="Corcoran D."/>
            <person name="Baugh L.R."/>
            <person name="Kiontke K."/>
            <person name="Gunsalus K."/>
            <person name="Fitch D.H."/>
            <person name="Piano F."/>
        </authorList>
    </citation>
    <scope>NUCLEOTIDE SEQUENCE [LARGE SCALE GENOMIC DNA]</scope>
    <source>
        <strain evidence="2">PF1309</strain>
    </source>
</reference>
<accession>A0A2A2L058</accession>
<feature type="region of interest" description="Disordered" evidence="1">
    <location>
        <begin position="171"/>
        <end position="195"/>
    </location>
</feature>
<protein>
    <submittedName>
        <fullName evidence="2">Uncharacterized protein</fullName>
    </submittedName>
</protein>
<feature type="region of interest" description="Disordered" evidence="1">
    <location>
        <begin position="100"/>
        <end position="125"/>
    </location>
</feature>
<evidence type="ECO:0000313" key="2">
    <source>
        <dbReference type="EMBL" id="PAV79534.1"/>
    </source>
</evidence>
<dbReference type="EMBL" id="LIAE01007403">
    <property type="protein sequence ID" value="PAV79534.1"/>
    <property type="molecule type" value="Genomic_DNA"/>
</dbReference>
<evidence type="ECO:0000256" key="1">
    <source>
        <dbReference type="SAM" id="MobiDB-lite"/>
    </source>
</evidence>
<dbReference type="AlphaFoldDB" id="A0A2A2L058"/>
<dbReference type="OrthoDB" id="5873111at2759"/>